<evidence type="ECO:0000313" key="6">
    <source>
        <dbReference type="EMBL" id="MBC3899368.1"/>
    </source>
</evidence>
<proteinExistence type="inferred from homology"/>
<protein>
    <recommendedName>
        <fullName evidence="5">Sugar-binding domain-containing protein</fullName>
    </recommendedName>
</protein>
<keyword evidence="7" id="KW-1185">Reference proteome</keyword>
<dbReference type="Gene3D" id="1.10.10.60">
    <property type="entry name" value="Homeodomain-like"/>
    <property type="match status" value="1"/>
</dbReference>
<dbReference type="Gene3D" id="3.40.50.1360">
    <property type="match status" value="1"/>
</dbReference>
<organism evidence="6 7">
    <name type="scientific">Acetobacterium malicum</name>
    <dbReference type="NCBI Taxonomy" id="52692"/>
    <lineage>
        <taxon>Bacteria</taxon>
        <taxon>Bacillati</taxon>
        <taxon>Bacillota</taxon>
        <taxon>Clostridia</taxon>
        <taxon>Eubacteriales</taxon>
        <taxon>Eubacteriaceae</taxon>
        <taxon>Acetobacterium</taxon>
    </lineage>
</organism>
<dbReference type="InterPro" id="IPR007324">
    <property type="entry name" value="Sugar-bd_dom_put"/>
</dbReference>
<reference evidence="6 7" key="1">
    <citation type="journal article" date="2020" name="mSystems">
        <title>Defining Genomic and Predicted Metabolic Features of the Acetobacterium Genus.</title>
        <authorList>
            <person name="Ross D.E."/>
            <person name="Marshall C.W."/>
            <person name="Gulliver D."/>
            <person name="May H.D."/>
            <person name="Norman R.S."/>
        </authorList>
    </citation>
    <scope>NUCLEOTIDE SEQUENCE [LARGE SCALE GENOMIC DNA]</scope>
    <source>
        <strain evidence="6 7">DSM 4132</strain>
    </source>
</reference>
<evidence type="ECO:0000259" key="5">
    <source>
        <dbReference type="Pfam" id="PF04198"/>
    </source>
</evidence>
<evidence type="ECO:0000256" key="1">
    <source>
        <dbReference type="ARBA" id="ARBA00010466"/>
    </source>
</evidence>
<evidence type="ECO:0000256" key="4">
    <source>
        <dbReference type="ARBA" id="ARBA00023163"/>
    </source>
</evidence>
<keyword evidence="3" id="KW-0238">DNA-binding</keyword>
<dbReference type="SUPFAM" id="SSF100950">
    <property type="entry name" value="NagB/RpiA/CoA transferase-like"/>
    <property type="match status" value="1"/>
</dbReference>
<accession>A0ABR6YW39</accession>
<gene>
    <name evidence="6" type="ORF">GH811_07045</name>
</gene>
<dbReference type="PANTHER" id="PTHR34294:SF1">
    <property type="entry name" value="TRANSCRIPTIONAL REGULATOR LSRR"/>
    <property type="match status" value="1"/>
</dbReference>
<feature type="domain" description="Sugar-binding" evidence="5">
    <location>
        <begin position="65"/>
        <end position="313"/>
    </location>
</feature>
<sequence length="317" mass="35948">MKQNDDQLLILRIAKYYYLDGLSQQEISEKENIHRSQISRILKQARELGYVKIRVSTPESCTADALGNQLRALLALQDVFVAPSLSTQPDQSEALYFFAARQLEELLPDCQNIGIGLGKTLYHVASQLTNQRVNKPLNFFSVVGSSGTNNPYLQPSVILDNFARHFKGSCHYNNFTICQKRSMMSPFDLKRFDELQKAYERLDTVVLSIAGPININYPYFDEFSLFSKKIDVSRALTRPHANLLGHVMYENHQTLQLPEDYFMTSMALSVLKRIDNVICIAHGSEKVAPLISAARQQYIKVLITDEATAQALIHKLT</sequence>
<dbReference type="InterPro" id="IPR037171">
    <property type="entry name" value="NagB/RpiA_transferase-like"/>
</dbReference>
<dbReference type="Pfam" id="PF04198">
    <property type="entry name" value="Sugar-bind"/>
    <property type="match status" value="1"/>
</dbReference>
<evidence type="ECO:0000256" key="2">
    <source>
        <dbReference type="ARBA" id="ARBA00023015"/>
    </source>
</evidence>
<keyword evidence="2" id="KW-0805">Transcription regulation</keyword>
<dbReference type="Proteomes" id="UP000622405">
    <property type="component" value="Unassembled WGS sequence"/>
</dbReference>
<comment type="caution">
    <text evidence="6">The sequence shown here is derived from an EMBL/GenBank/DDBJ whole genome shotgun (WGS) entry which is preliminary data.</text>
</comment>
<comment type="similarity">
    <text evidence="1">Belongs to the SorC transcriptional regulatory family.</text>
</comment>
<dbReference type="InterPro" id="IPR051054">
    <property type="entry name" value="SorC_transcr_regulators"/>
</dbReference>
<evidence type="ECO:0000313" key="7">
    <source>
        <dbReference type="Proteomes" id="UP000622405"/>
    </source>
</evidence>
<keyword evidence="4" id="KW-0804">Transcription</keyword>
<dbReference type="EMBL" id="WJBE01000005">
    <property type="protein sequence ID" value="MBC3899368.1"/>
    <property type="molecule type" value="Genomic_DNA"/>
</dbReference>
<dbReference type="RefSeq" id="WP_186893869.1">
    <property type="nucleotide sequence ID" value="NZ_WJBE01000005.1"/>
</dbReference>
<dbReference type="PANTHER" id="PTHR34294">
    <property type="entry name" value="TRANSCRIPTIONAL REGULATOR-RELATED"/>
    <property type="match status" value="1"/>
</dbReference>
<name>A0ABR6YW39_9FIRM</name>
<evidence type="ECO:0000256" key="3">
    <source>
        <dbReference type="ARBA" id="ARBA00023125"/>
    </source>
</evidence>